<gene>
    <name evidence="2" type="ORF">EHQ23_17115</name>
    <name evidence="3" type="ORF">EHQ26_13965</name>
</gene>
<accession>A0A4V3JL50</accession>
<evidence type="ECO:0000256" key="1">
    <source>
        <dbReference type="SAM" id="MobiDB-lite"/>
    </source>
</evidence>
<evidence type="ECO:0000313" key="5">
    <source>
        <dbReference type="Proteomes" id="UP000297918"/>
    </source>
</evidence>
<comment type="caution">
    <text evidence="2">The sequence shown here is derived from an EMBL/GenBank/DDBJ whole genome shotgun (WGS) entry which is preliminary data.</text>
</comment>
<dbReference type="Proteomes" id="UP000297918">
    <property type="component" value="Unassembled WGS sequence"/>
</dbReference>
<feature type="compositionally biased region" description="Basic and acidic residues" evidence="1">
    <location>
        <begin position="99"/>
        <end position="109"/>
    </location>
</feature>
<organism evidence="2 4">
    <name type="scientific">Leptospira bourretii</name>
    <dbReference type="NCBI Taxonomy" id="2484962"/>
    <lineage>
        <taxon>Bacteria</taxon>
        <taxon>Pseudomonadati</taxon>
        <taxon>Spirochaetota</taxon>
        <taxon>Spirochaetia</taxon>
        <taxon>Leptospirales</taxon>
        <taxon>Leptospiraceae</taxon>
        <taxon>Leptospira</taxon>
    </lineage>
</organism>
<feature type="compositionally biased region" description="Polar residues" evidence="1">
    <location>
        <begin position="89"/>
        <end position="98"/>
    </location>
</feature>
<evidence type="ECO:0000313" key="2">
    <source>
        <dbReference type="EMBL" id="TGK79739.1"/>
    </source>
</evidence>
<reference evidence="2 4" key="2">
    <citation type="journal article" date="2019" name="PLoS Negl. Trop. Dis.">
        <title>Revisiting the worldwide diversity of Leptospira species in the environment.</title>
        <authorList>
            <person name="Vincent A.T."/>
            <person name="Schiettekatte O."/>
            <person name="Bourhy P."/>
            <person name="Veyrier F.J."/>
            <person name="Picardeau M."/>
        </authorList>
    </citation>
    <scope>NUCLEOTIDE SEQUENCE [LARGE SCALE GENOMIC DNA]</scope>
    <source>
        <strain evidence="2 4">201800280</strain>
        <strain evidence="3">201800281</strain>
    </source>
</reference>
<dbReference type="AlphaFoldDB" id="A0A4V3JL50"/>
<evidence type="ECO:0008006" key="6">
    <source>
        <dbReference type="Google" id="ProtNLM"/>
    </source>
</evidence>
<dbReference type="Proteomes" id="UP000297394">
    <property type="component" value="Unassembled WGS sequence"/>
</dbReference>
<keyword evidence="5" id="KW-1185">Reference proteome</keyword>
<dbReference type="NCBIfam" id="NF047433">
    <property type="entry name" value="Lepto_7_Nterm"/>
    <property type="match status" value="1"/>
</dbReference>
<dbReference type="EMBL" id="RQFM01000027">
    <property type="protein sequence ID" value="TGK79739.1"/>
    <property type="molecule type" value="Genomic_DNA"/>
</dbReference>
<feature type="region of interest" description="Disordered" evidence="1">
    <location>
        <begin position="89"/>
        <end position="109"/>
    </location>
</feature>
<evidence type="ECO:0000313" key="3">
    <source>
        <dbReference type="EMBL" id="TGK89949.1"/>
    </source>
</evidence>
<sequence length="294" mass="33448">MQLKLNFKLSLFIVGNLLLTGSLFPETIILKTGKTFFGKVIEQNREFLKIKENNGNVLQFQKNEILKVTYKDLNTKEIKQIIDIETKKNQSSSNQVTETNEKSDLDTKKQNQTFLSSEMSSPVIPKKIRWEVIGRSAIVPGWGQYHWNEPVRGSLYLIAFLGAAVHYNQAWNLHKEAKSEYQNDFRSLVIFTSGGSGFVLNLIDKNNLASDYRRTGNNLNTASDILIGVLLINLIDSMLYRADKNVSSFTSNGKRPGFYVNAGMTQTSRFDLDSRDQKFALGSVEYKLGYTWVF</sequence>
<name>A0A4V3JL50_9LEPT</name>
<proteinExistence type="predicted"/>
<reference evidence="3" key="1">
    <citation type="submission" date="2018-10" db="EMBL/GenBank/DDBJ databases">
        <authorList>
            <person name="Vincent A.T."/>
            <person name="Schiettekatte O."/>
            <person name="Bourhy P."/>
            <person name="Veyrier F.J."/>
            <person name="Picardeau M."/>
        </authorList>
    </citation>
    <scope>NUCLEOTIDE SEQUENCE</scope>
    <source>
        <strain evidence="3">201800281</strain>
    </source>
</reference>
<evidence type="ECO:0000313" key="4">
    <source>
        <dbReference type="Proteomes" id="UP000297394"/>
    </source>
</evidence>
<dbReference type="OrthoDB" id="345356at2"/>
<dbReference type="EMBL" id="RQFL01000026">
    <property type="protein sequence ID" value="TGK89949.1"/>
    <property type="molecule type" value="Genomic_DNA"/>
</dbReference>
<protein>
    <recommendedName>
        <fullName evidence="6">DUF5683 domain-containing protein</fullName>
    </recommendedName>
</protein>